<dbReference type="EMBL" id="JABFAF010000011">
    <property type="protein sequence ID" value="MBA0869963.1"/>
    <property type="molecule type" value="Genomic_DNA"/>
</dbReference>
<feature type="chain" id="PRO_5029868091" description="DUF7745 domain-containing protein" evidence="2">
    <location>
        <begin position="20"/>
        <end position="492"/>
    </location>
</feature>
<sequence>MSALLVRVSLGIFLHIAWHNCSILPFLSGSKKLFLRELFYRDYGDLPYLLEVKVDKHLFRALVLYWILPIAALLDLVPTVEEAANVLTFLKRLMSITGMNLILAHPNTKKRVKIFALSIYGLVIFPKALGYIDDVASDLFDQLDKTVTPIPAILDETFRSLSAYRKAGEGRYIGCVQLLLAWFHSHFWKVEKFISAMQGLAQCDFTYKGDNYKKKWWSKRVNDNVPVSSQENTRPIKEHFQVIISELEIVKQDFEKRTSELGKKIEKLEEENIQLGLDIDIQKARVSELERSLHQYRSCNFAIELKASLNKIEELKGKIEELEATLQNCELQVKLFETNNKHWKEQLQCSHGQIRDRDHIMGEAVTQASTLAPVNYPTGLGSNLRDNPTNPVIPDLDDMVEMDKARVELPKQLKDRCKWLEEKFRAMEYVDYLCGVDAKELSLVLDLVLQPKLKTPEFEKYNETSYPEAYITMLCRRMTGYINNNQLIIHYF</sequence>
<keyword evidence="1" id="KW-0175">Coiled coil</keyword>
<evidence type="ECO:0000256" key="1">
    <source>
        <dbReference type="SAM" id="Coils"/>
    </source>
</evidence>
<evidence type="ECO:0000313" key="5">
    <source>
        <dbReference type="Proteomes" id="UP000593576"/>
    </source>
</evidence>
<evidence type="ECO:0000256" key="2">
    <source>
        <dbReference type="SAM" id="SignalP"/>
    </source>
</evidence>
<proteinExistence type="predicted"/>
<organism evidence="4 5">
    <name type="scientific">Gossypium schwendimanii</name>
    <name type="common">Cotton</name>
    <dbReference type="NCBI Taxonomy" id="34291"/>
    <lineage>
        <taxon>Eukaryota</taxon>
        <taxon>Viridiplantae</taxon>
        <taxon>Streptophyta</taxon>
        <taxon>Embryophyta</taxon>
        <taxon>Tracheophyta</taxon>
        <taxon>Spermatophyta</taxon>
        <taxon>Magnoliopsida</taxon>
        <taxon>eudicotyledons</taxon>
        <taxon>Gunneridae</taxon>
        <taxon>Pentapetalae</taxon>
        <taxon>rosids</taxon>
        <taxon>malvids</taxon>
        <taxon>Malvales</taxon>
        <taxon>Malvaceae</taxon>
        <taxon>Malvoideae</taxon>
        <taxon>Gossypium</taxon>
    </lineage>
</organism>
<name>A0A7J9MFV3_GOSSC</name>
<feature type="domain" description="DUF7745" evidence="3">
    <location>
        <begin position="106"/>
        <end position="228"/>
    </location>
</feature>
<feature type="signal peptide" evidence="2">
    <location>
        <begin position="1"/>
        <end position="19"/>
    </location>
</feature>
<dbReference type="InterPro" id="IPR056647">
    <property type="entry name" value="DUF7745"/>
</dbReference>
<feature type="coiled-coil region" evidence="1">
    <location>
        <begin position="251"/>
        <end position="346"/>
    </location>
</feature>
<keyword evidence="5" id="KW-1185">Reference proteome</keyword>
<dbReference type="OrthoDB" id="1001954at2759"/>
<gene>
    <name evidence="4" type="ORF">Goshw_005847</name>
</gene>
<evidence type="ECO:0000313" key="4">
    <source>
        <dbReference type="EMBL" id="MBA0869963.1"/>
    </source>
</evidence>
<reference evidence="4 5" key="1">
    <citation type="journal article" date="2019" name="Genome Biol. Evol.">
        <title>Insights into the evolution of the New World diploid cottons (Gossypium, subgenus Houzingenia) based on genome sequencing.</title>
        <authorList>
            <person name="Grover C.E."/>
            <person name="Arick M.A. 2nd"/>
            <person name="Thrash A."/>
            <person name="Conover J.L."/>
            <person name="Sanders W.S."/>
            <person name="Peterson D.G."/>
            <person name="Frelichowski J.E."/>
            <person name="Scheffler J.A."/>
            <person name="Scheffler B.E."/>
            <person name="Wendel J.F."/>
        </authorList>
    </citation>
    <scope>NUCLEOTIDE SEQUENCE [LARGE SCALE GENOMIC DNA]</scope>
    <source>
        <strain evidence="4">1</strain>
        <tissue evidence="4">Leaf</tissue>
    </source>
</reference>
<dbReference type="PANTHER" id="PTHR48200:SF1">
    <property type="entry name" value="AMINOTRANSFERASE-LIKE PLANT MOBILE DOMAIN-CONTAINING PROTEIN"/>
    <property type="match status" value="1"/>
</dbReference>
<comment type="caution">
    <text evidence="4">The sequence shown here is derived from an EMBL/GenBank/DDBJ whole genome shotgun (WGS) entry which is preliminary data.</text>
</comment>
<dbReference type="AlphaFoldDB" id="A0A7J9MFV3"/>
<keyword evidence="2" id="KW-0732">Signal</keyword>
<accession>A0A7J9MFV3</accession>
<dbReference type="Proteomes" id="UP000593576">
    <property type="component" value="Unassembled WGS sequence"/>
</dbReference>
<protein>
    <recommendedName>
        <fullName evidence="3">DUF7745 domain-containing protein</fullName>
    </recommendedName>
</protein>
<dbReference type="Pfam" id="PF24924">
    <property type="entry name" value="DUF7745"/>
    <property type="match status" value="1"/>
</dbReference>
<evidence type="ECO:0000259" key="3">
    <source>
        <dbReference type="Pfam" id="PF24924"/>
    </source>
</evidence>
<dbReference type="PANTHER" id="PTHR48200">
    <property type="entry name" value="PROTEIN, PUTATIVE-RELATED"/>
    <property type="match status" value="1"/>
</dbReference>